<evidence type="ECO:0000313" key="1">
    <source>
        <dbReference type="EMBL" id="SDS91308.1"/>
    </source>
</evidence>
<dbReference type="Proteomes" id="UP000198963">
    <property type="component" value="Chromosome I"/>
</dbReference>
<organism evidence="1 2">
    <name type="scientific">Winogradskyella sediminis</name>
    <dbReference type="NCBI Taxonomy" id="1382466"/>
    <lineage>
        <taxon>Bacteria</taxon>
        <taxon>Pseudomonadati</taxon>
        <taxon>Bacteroidota</taxon>
        <taxon>Flavobacteriia</taxon>
        <taxon>Flavobacteriales</taxon>
        <taxon>Flavobacteriaceae</taxon>
        <taxon>Winogradskyella</taxon>
    </lineage>
</organism>
<protein>
    <submittedName>
        <fullName evidence="1">Uncharacterized protein</fullName>
    </submittedName>
</protein>
<dbReference type="EMBL" id="LT629774">
    <property type="protein sequence ID" value="SDS91308.1"/>
    <property type="molecule type" value="Genomic_DNA"/>
</dbReference>
<gene>
    <name evidence="1" type="ORF">SAMN04489797_2737</name>
</gene>
<dbReference type="RefSeq" id="WP_092447212.1">
    <property type="nucleotide sequence ID" value="NZ_LT629774.1"/>
</dbReference>
<evidence type="ECO:0000313" key="2">
    <source>
        <dbReference type="Proteomes" id="UP000198963"/>
    </source>
</evidence>
<name>A0A1H1W201_9FLAO</name>
<reference evidence="1 2" key="1">
    <citation type="submission" date="2016-10" db="EMBL/GenBank/DDBJ databases">
        <authorList>
            <person name="Varghese N."/>
            <person name="Submissions S."/>
        </authorList>
    </citation>
    <scope>NUCLEOTIDE SEQUENCE [LARGE SCALE GENOMIC DNA]</scope>
    <source>
        <strain evidence="1 2">RHA_55</strain>
    </source>
</reference>
<dbReference type="STRING" id="1249933.SAMN04489797_2737"/>
<dbReference type="AlphaFoldDB" id="A0A1H1W201"/>
<proteinExistence type="predicted"/>
<accession>A0A1H1W201</accession>
<keyword evidence="2" id="KW-1185">Reference proteome</keyword>
<sequence>MKKIIALLILISFPIVGISQVRTVSELESREIIPFNNNDSKTKIKKHLYIIFEKNKNTFIDSLGSGKNKALFFTISKNIPKEKYSYELKYDRKGKVVKYIRGKGSWGNEGKISFGFHPKVNKSKKIKISEFFLKNNNLINTNEIENYKFETLRKIIEVSDIIDILILENSIKNKYKLYRVRNRKK</sequence>